<keyword evidence="1" id="KW-0812">Transmembrane</keyword>
<accession>A0AAP9JIH9</accession>
<feature type="transmembrane region" description="Helical" evidence="1">
    <location>
        <begin position="14"/>
        <end position="32"/>
    </location>
</feature>
<keyword evidence="1" id="KW-0472">Membrane</keyword>
<dbReference type="AlphaFoldDB" id="A0AAP9JIH9"/>
<feature type="transmembrane region" description="Helical" evidence="1">
    <location>
        <begin position="41"/>
        <end position="59"/>
    </location>
</feature>
<dbReference type="KEGG" id="gti:FXF46_14160"/>
<proteinExistence type="predicted"/>
<keyword evidence="1" id="KW-1133">Transmembrane helix</keyword>
<evidence type="ECO:0000313" key="3">
    <source>
        <dbReference type="Proteomes" id="UP000323560"/>
    </source>
</evidence>
<reference evidence="2 3" key="1">
    <citation type="submission" date="2019-08" db="EMBL/GenBank/DDBJ databases">
        <title>Gluconobacter frateurii HD924 genome.</title>
        <authorList>
            <person name="Liu Y."/>
            <person name="Zhang P."/>
        </authorList>
    </citation>
    <scope>NUCLEOTIDE SEQUENCE [LARGE SCALE GENOMIC DNA]</scope>
    <source>
        <strain evidence="2 3">HD924</strain>
    </source>
</reference>
<dbReference type="Proteomes" id="UP000323560">
    <property type="component" value="Chromosome"/>
</dbReference>
<protein>
    <submittedName>
        <fullName evidence="2">Uncharacterized protein</fullName>
    </submittedName>
</protein>
<organism evidence="2 3">
    <name type="scientific">Gluconobacter thailandicus</name>
    <dbReference type="NCBI Taxonomy" id="257438"/>
    <lineage>
        <taxon>Bacteria</taxon>
        <taxon>Pseudomonadati</taxon>
        <taxon>Pseudomonadota</taxon>
        <taxon>Alphaproteobacteria</taxon>
        <taxon>Acetobacterales</taxon>
        <taxon>Acetobacteraceae</taxon>
        <taxon>Gluconobacter</taxon>
    </lineage>
</organism>
<dbReference type="EMBL" id="CP043043">
    <property type="protein sequence ID" value="QEH97263.1"/>
    <property type="molecule type" value="Genomic_DNA"/>
</dbReference>
<evidence type="ECO:0000256" key="1">
    <source>
        <dbReference type="SAM" id="Phobius"/>
    </source>
</evidence>
<name>A0AAP9JIH9_GLUTH</name>
<dbReference type="RefSeq" id="WP_148620920.1">
    <property type="nucleotide sequence ID" value="NZ_CP043043.1"/>
</dbReference>
<evidence type="ECO:0000313" key="2">
    <source>
        <dbReference type="EMBL" id="QEH97263.1"/>
    </source>
</evidence>
<sequence length="100" mass="10642">MNFSTLLGAVPDKYALYVSAFIIVCKLVTVLVKPPASTSRLAWLYQIVSLIGLNVGWAANRLQIGKTGVMVSRSDADEAKAALAQANIPLASPKPTDRPS</sequence>
<gene>
    <name evidence="2" type="ORF">FXF46_14160</name>
</gene>